<dbReference type="Pfam" id="PF03083">
    <property type="entry name" value="MtN3_slv"/>
    <property type="match status" value="1"/>
</dbReference>
<keyword evidence="1" id="KW-0472">Membrane</keyword>
<protein>
    <submittedName>
        <fullName evidence="2">Uncharacterized protein</fullName>
    </submittedName>
</protein>
<dbReference type="InterPro" id="IPR004316">
    <property type="entry name" value="SWEET_rpt"/>
</dbReference>
<feature type="transmembrane region" description="Helical" evidence="1">
    <location>
        <begin position="15"/>
        <end position="34"/>
    </location>
</feature>
<feature type="transmembrane region" description="Helical" evidence="1">
    <location>
        <begin position="70"/>
        <end position="90"/>
    </location>
</feature>
<evidence type="ECO:0000313" key="3">
    <source>
        <dbReference type="Proteomes" id="UP000178759"/>
    </source>
</evidence>
<dbReference type="Proteomes" id="UP000178759">
    <property type="component" value="Unassembled WGS sequence"/>
</dbReference>
<comment type="caution">
    <text evidence="2">The sequence shown here is derived from an EMBL/GenBank/DDBJ whole genome shotgun (WGS) entry which is preliminary data.</text>
</comment>
<organism evidence="2 3">
    <name type="scientific">Candidatus Gottesmanbacteria bacterium RIFCSPLOWO2_01_FULL_43_11b</name>
    <dbReference type="NCBI Taxonomy" id="1798392"/>
    <lineage>
        <taxon>Bacteria</taxon>
        <taxon>Candidatus Gottesmaniibacteriota</taxon>
    </lineage>
</organism>
<gene>
    <name evidence="2" type="ORF">A3A79_04125</name>
</gene>
<feature type="transmembrane region" description="Helical" evidence="1">
    <location>
        <begin position="46"/>
        <end position="64"/>
    </location>
</feature>
<name>A0A1F6AHZ6_9BACT</name>
<keyword evidence="1" id="KW-1133">Transmembrane helix</keyword>
<dbReference type="AlphaFoldDB" id="A0A1F6AHZ6"/>
<dbReference type="GO" id="GO:0016020">
    <property type="term" value="C:membrane"/>
    <property type="evidence" value="ECO:0007669"/>
    <property type="project" value="InterPro"/>
</dbReference>
<evidence type="ECO:0000313" key="2">
    <source>
        <dbReference type="EMBL" id="OGG24344.1"/>
    </source>
</evidence>
<evidence type="ECO:0000256" key="1">
    <source>
        <dbReference type="SAM" id="Phobius"/>
    </source>
</evidence>
<keyword evidence="1" id="KW-0812">Transmembrane</keyword>
<dbReference type="Gene3D" id="1.20.1280.290">
    <property type="match status" value="1"/>
</dbReference>
<accession>A0A1F6AHZ6</accession>
<dbReference type="EMBL" id="MFJV01000001">
    <property type="protein sequence ID" value="OGG24344.1"/>
    <property type="molecule type" value="Genomic_DNA"/>
</dbReference>
<sequence>MKNSFQITLKKNEKIIGSIASFLAIIMFISLVEVFNSNIQGKSDIFIQPLATSLNGFFWSLYAYGRKDWFLLAPNLLALLLGIVTAISAFV</sequence>
<proteinExistence type="predicted"/>
<dbReference type="STRING" id="1798392.A3A79_04125"/>
<reference evidence="2 3" key="1">
    <citation type="journal article" date="2016" name="Nat. Commun.">
        <title>Thousands of microbial genomes shed light on interconnected biogeochemical processes in an aquifer system.</title>
        <authorList>
            <person name="Anantharaman K."/>
            <person name="Brown C.T."/>
            <person name="Hug L.A."/>
            <person name="Sharon I."/>
            <person name="Castelle C.J."/>
            <person name="Probst A.J."/>
            <person name="Thomas B.C."/>
            <person name="Singh A."/>
            <person name="Wilkins M.J."/>
            <person name="Karaoz U."/>
            <person name="Brodie E.L."/>
            <person name="Williams K.H."/>
            <person name="Hubbard S.S."/>
            <person name="Banfield J.F."/>
        </authorList>
    </citation>
    <scope>NUCLEOTIDE SEQUENCE [LARGE SCALE GENOMIC DNA]</scope>
</reference>